<proteinExistence type="predicted"/>
<feature type="chain" id="PRO_5034508297" description="Secreted protein" evidence="1">
    <location>
        <begin position="34"/>
        <end position="130"/>
    </location>
</feature>
<sequence length="130" mass="14348">MKNTRGSRWIRRGAVGVAALGLALGAIPGQASADSGVISASNGQCEAQWLSGNDWFGIRDVDNGDSDYCYVDYSFNSDHSNRSRVSRQQDVNMNWSYYGITVTSSYIYFHVCKERQDDPDICSGWVTATT</sequence>
<evidence type="ECO:0000256" key="1">
    <source>
        <dbReference type="SAM" id="SignalP"/>
    </source>
</evidence>
<evidence type="ECO:0000313" key="2">
    <source>
        <dbReference type="EMBL" id="ROR46990.1"/>
    </source>
</evidence>
<organism evidence="2 3">
    <name type="scientific">Kitasatospora cineracea</name>
    <dbReference type="NCBI Taxonomy" id="88074"/>
    <lineage>
        <taxon>Bacteria</taxon>
        <taxon>Bacillati</taxon>
        <taxon>Actinomycetota</taxon>
        <taxon>Actinomycetes</taxon>
        <taxon>Kitasatosporales</taxon>
        <taxon>Streptomycetaceae</taxon>
        <taxon>Kitasatospora</taxon>
    </lineage>
</organism>
<dbReference type="Proteomes" id="UP000267408">
    <property type="component" value="Unassembled WGS sequence"/>
</dbReference>
<name>A0A8G1UMT0_9ACTN</name>
<protein>
    <recommendedName>
        <fullName evidence="4">Secreted protein</fullName>
    </recommendedName>
</protein>
<evidence type="ECO:0000313" key="3">
    <source>
        <dbReference type="Proteomes" id="UP000267408"/>
    </source>
</evidence>
<keyword evidence="1" id="KW-0732">Signal</keyword>
<dbReference type="RefSeq" id="WP_162870149.1">
    <property type="nucleotide sequence ID" value="NZ_RJVJ01000001.1"/>
</dbReference>
<comment type="caution">
    <text evidence="2">The sequence shown here is derived from an EMBL/GenBank/DDBJ whole genome shotgun (WGS) entry which is preliminary data.</text>
</comment>
<accession>A0A8G1UMT0</accession>
<feature type="signal peptide" evidence="1">
    <location>
        <begin position="1"/>
        <end position="33"/>
    </location>
</feature>
<evidence type="ECO:0008006" key="4">
    <source>
        <dbReference type="Google" id="ProtNLM"/>
    </source>
</evidence>
<dbReference type="EMBL" id="RJVJ01000001">
    <property type="protein sequence ID" value="ROR46990.1"/>
    <property type="molecule type" value="Genomic_DNA"/>
</dbReference>
<dbReference type="AlphaFoldDB" id="A0A8G1UMT0"/>
<gene>
    <name evidence="2" type="ORF">EDD39_5299</name>
</gene>
<reference evidence="2 3" key="1">
    <citation type="submission" date="2018-11" db="EMBL/GenBank/DDBJ databases">
        <title>Sequencing the genomes of 1000 actinobacteria strains.</title>
        <authorList>
            <person name="Klenk H.-P."/>
        </authorList>
    </citation>
    <scope>NUCLEOTIDE SEQUENCE [LARGE SCALE GENOMIC DNA]</scope>
    <source>
        <strain evidence="2 3">DSM 44780</strain>
    </source>
</reference>